<dbReference type="GO" id="GO:0003684">
    <property type="term" value="F:damaged DNA binding"/>
    <property type="evidence" value="ECO:0007669"/>
    <property type="project" value="TreeGrafter"/>
</dbReference>
<name>A0AAE0JFD2_9PEZI</name>
<dbReference type="FunFam" id="3.40.50.300:FF:000135">
    <property type="entry name" value="DNA repair helicase RAD3, putative"/>
    <property type="match status" value="1"/>
</dbReference>
<evidence type="ECO:0000256" key="14">
    <source>
        <dbReference type="ARBA" id="ARBA00023125"/>
    </source>
</evidence>
<comment type="catalytic activity">
    <reaction evidence="20">
        <text>ATP + H2O = ADP + phosphate + H(+)</text>
        <dbReference type="Rhea" id="RHEA:13065"/>
        <dbReference type="ChEBI" id="CHEBI:15377"/>
        <dbReference type="ChEBI" id="CHEBI:15378"/>
        <dbReference type="ChEBI" id="CHEBI:30616"/>
        <dbReference type="ChEBI" id="CHEBI:43474"/>
        <dbReference type="ChEBI" id="CHEBI:456216"/>
        <dbReference type="EC" id="5.6.2.3"/>
    </reaction>
</comment>
<evidence type="ECO:0000256" key="18">
    <source>
        <dbReference type="ARBA" id="ARBA00023242"/>
    </source>
</evidence>
<dbReference type="InterPro" id="IPR014013">
    <property type="entry name" value="Helic_SF1/SF2_ATP-bd_DinG/Rad3"/>
</dbReference>
<evidence type="ECO:0000256" key="5">
    <source>
        <dbReference type="ARBA" id="ARBA00022723"/>
    </source>
</evidence>
<dbReference type="InterPro" id="IPR013020">
    <property type="entry name" value="Rad3/Chl1-like"/>
</dbReference>
<evidence type="ECO:0000256" key="13">
    <source>
        <dbReference type="ARBA" id="ARBA00023015"/>
    </source>
</evidence>
<evidence type="ECO:0000256" key="3">
    <source>
        <dbReference type="ARBA" id="ARBA00009146"/>
    </source>
</evidence>
<dbReference type="GO" id="GO:0006366">
    <property type="term" value="P:transcription by RNA polymerase II"/>
    <property type="evidence" value="ECO:0007669"/>
    <property type="project" value="TreeGrafter"/>
</dbReference>
<keyword evidence="17" id="KW-0413">Isomerase</keyword>
<evidence type="ECO:0000313" key="23">
    <source>
        <dbReference type="EMBL" id="KAK3345314.1"/>
    </source>
</evidence>
<dbReference type="InterPro" id="IPR006555">
    <property type="entry name" value="ATP-dep_Helicase_C"/>
</dbReference>
<dbReference type="InterPro" id="IPR027417">
    <property type="entry name" value="P-loop_NTPase"/>
</dbReference>
<protein>
    <recommendedName>
        <fullName evidence="19">DNA 5'-3' helicase</fullName>
        <ecNumber evidence="19">5.6.2.3</ecNumber>
    </recommendedName>
</protein>
<dbReference type="SMART" id="SM00488">
    <property type="entry name" value="DEXDc2"/>
    <property type="match status" value="1"/>
</dbReference>
<keyword evidence="15" id="KW-0804">Transcription</keyword>
<evidence type="ECO:0000256" key="6">
    <source>
        <dbReference type="ARBA" id="ARBA00022741"/>
    </source>
</evidence>
<dbReference type="Gene3D" id="3.40.50.300">
    <property type="entry name" value="P-loop containing nucleotide triphosphate hydrolases"/>
    <property type="match status" value="2"/>
</dbReference>
<dbReference type="FunFam" id="3.40.50.300:FF:000381">
    <property type="entry name" value="TFIIH basal transcription factor complex helicase subunit"/>
    <property type="match status" value="1"/>
</dbReference>
<feature type="compositionally biased region" description="Basic and acidic residues" evidence="21">
    <location>
        <begin position="757"/>
        <end position="787"/>
    </location>
</feature>
<comment type="subcellular location">
    <subcellularLocation>
        <location evidence="2">Nucleus</location>
    </subcellularLocation>
</comment>
<organism evidence="23 24">
    <name type="scientific">Neurospora tetraspora</name>
    <dbReference type="NCBI Taxonomy" id="94610"/>
    <lineage>
        <taxon>Eukaryota</taxon>
        <taxon>Fungi</taxon>
        <taxon>Dikarya</taxon>
        <taxon>Ascomycota</taxon>
        <taxon>Pezizomycotina</taxon>
        <taxon>Sordariomycetes</taxon>
        <taxon>Sordariomycetidae</taxon>
        <taxon>Sordariales</taxon>
        <taxon>Sordariaceae</taxon>
        <taxon>Neurospora</taxon>
    </lineage>
</organism>
<feature type="domain" description="Helicase ATP-binding" evidence="22">
    <location>
        <begin position="7"/>
        <end position="283"/>
    </location>
</feature>
<dbReference type="Pfam" id="PF06733">
    <property type="entry name" value="DEAD_2"/>
    <property type="match status" value="1"/>
</dbReference>
<dbReference type="GeneID" id="87858967"/>
<feature type="region of interest" description="Disordered" evidence="21">
    <location>
        <begin position="756"/>
        <end position="796"/>
    </location>
</feature>
<keyword evidence="12" id="KW-0411">Iron-sulfur</keyword>
<dbReference type="FunFam" id="3.40.50.300:FF:000128">
    <property type="entry name" value="Putative DNA repair helicase RAD3"/>
    <property type="match status" value="1"/>
</dbReference>
<comment type="cofactor">
    <cofactor evidence="1">
        <name>[4Fe-4S] cluster</name>
        <dbReference type="ChEBI" id="CHEBI:49883"/>
    </cofactor>
</comment>
<dbReference type="SUPFAM" id="SSF52540">
    <property type="entry name" value="P-loop containing nucleoside triphosphate hydrolases"/>
    <property type="match status" value="2"/>
</dbReference>
<keyword evidence="11" id="KW-0408">Iron</keyword>
<evidence type="ECO:0000256" key="10">
    <source>
        <dbReference type="ARBA" id="ARBA00022840"/>
    </source>
</evidence>
<keyword evidence="16" id="KW-0234">DNA repair</keyword>
<evidence type="ECO:0000256" key="16">
    <source>
        <dbReference type="ARBA" id="ARBA00023204"/>
    </source>
</evidence>
<evidence type="ECO:0000256" key="17">
    <source>
        <dbReference type="ARBA" id="ARBA00023235"/>
    </source>
</evidence>
<dbReference type="NCBIfam" id="TIGR00604">
    <property type="entry name" value="rad3"/>
    <property type="match status" value="1"/>
</dbReference>
<dbReference type="InterPro" id="IPR010643">
    <property type="entry name" value="HBB"/>
</dbReference>
<keyword evidence="6" id="KW-0547">Nucleotide-binding</keyword>
<dbReference type="GO" id="GO:0051539">
    <property type="term" value="F:4 iron, 4 sulfur cluster binding"/>
    <property type="evidence" value="ECO:0007669"/>
    <property type="project" value="UniProtKB-KW"/>
</dbReference>
<dbReference type="InterPro" id="IPR042493">
    <property type="entry name" value="XPD_DNA_FeS"/>
</dbReference>
<dbReference type="Pfam" id="PF13307">
    <property type="entry name" value="Helicase_C_2"/>
    <property type="match status" value="1"/>
</dbReference>
<keyword evidence="18" id="KW-0539">Nucleus</keyword>
<dbReference type="PANTHER" id="PTHR11472:SF1">
    <property type="entry name" value="GENERAL TRANSCRIPTION AND DNA REPAIR FACTOR IIH HELICASE SUBUNIT XPD"/>
    <property type="match status" value="1"/>
</dbReference>
<evidence type="ECO:0000256" key="21">
    <source>
        <dbReference type="SAM" id="MobiDB-lite"/>
    </source>
</evidence>
<evidence type="ECO:0000256" key="7">
    <source>
        <dbReference type="ARBA" id="ARBA00022763"/>
    </source>
</evidence>
<gene>
    <name evidence="23" type="ORF">B0H65DRAFT_202649</name>
</gene>
<keyword evidence="9" id="KW-0347">Helicase</keyword>
<evidence type="ECO:0000256" key="12">
    <source>
        <dbReference type="ARBA" id="ARBA00023014"/>
    </source>
</evidence>
<dbReference type="EC" id="5.6.2.3" evidence="19"/>
<dbReference type="AlphaFoldDB" id="A0AAE0JFD2"/>
<keyword evidence="7" id="KW-0227">DNA damage</keyword>
<reference evidence="23" key="2">
    <citation type="submission" date="2023-06" db="EMBL/GenBank/DDBJ databases">
        <authorList>
            <consortium name="Lawrence Berkeley National Laboratory"/>
            <person name="Haridas S."/>
            <person name="Hensen N."/>
            <person name="Bonometti L."/>
            <person name="Westerberg I."/>
            <person name="Brannstrom I.O."/>
            <person name="Guillou S."/>
            <person name="Cros-Aarteil S."/>
            <person name="Calhoun S."/>
            <person name="Kuo A."/>
            <person name="Mondo S."/>
            <person name="Pangilinan J."/>
            <person name="Riley R."/>
            <person name="Labutti K."/>
            <person name="Andreopoulos B."/>
            <person name="Lipzen A."/>
            <person name="Chen C."/>
            <person name="Yanf M."/>
            <person name="Daum C."/>
            <person name="Ng V."/>
            <person name="Clum A."/>
            <person name="Steindorff A."/>
            <person name="Ohm R."/>
            <person name="Martin F."/>
            <person name="Silar P."/>
            <person name="Natvig D."/>
            <person name="Lalanne C."/>
            <person name="Gautier V."/>
            <person name="Ament-Velasquez S.L."/>
            <person name="Kruys A."/>
            <person name="Hutchinson M.I."/>
            <person name="Powell A.J."/>
            <person name="Barry K."/>
            <person name="Miller A.N."/>
            <person name="Grigoriev I.V."/>
            <person name="Debuchy R."/>
            <person name="Gladieux P."/>
            <person name="Thoren M.H."/>
            <person name="Johannesson H."/>
        </authorList>
    </citation>
    <scope>NUCLEOTIDE SEQUENCE</scope>
    <source>
        <strain evidence="23">CBS 560.94</strain>
    </source>
</reference>
<keyword evidence="8" id="KW-0378">Hydrolase</keyword>
<evidence type="ECO:0000256" key="2">
    <source>
        <dbReference type="ARBA" id="ARBA00004123"/>
    </source>
</evidence>
<evidence type="ECO:0000256" key="8">
    <source>
        <dbReference type="ARBA" id="ARBA00022801"/>
    </source>
</evidence>
<dbReference type="InterPro" id="IPR001945">
    <property type="entry name" value="RAD3/XPD"/>
</dbReference>
<keyword evidence="24" id="KW-1185">Reference proteome</keyword>
<evidence type="ECO:0000256" key="19">
    <source>
        <dbReference type="ARBA" id="ARBA00044969"/>
    </source>
</evidence>
<sequence>MEFNIDDLPVLFPYPRIYPEQYAYMVDLKKTLDAGGNCVLEMPSGTGKTVTLLSLIVAYQQYYPEHRKLIYCSRTMSEIEKALVELRALMKFRAERLGHEEEFRGLGLTSRKNLCLHPSVKREKSGAIVDARCRSLTAGFVKEKREKGENVETCVYHDNLDLLEPHNLIPNGIWTLDGLLRYGEEKKQCPYFTARRMMEYCNVIIYSYHYLLDPKIAERVSKNLSKDCIVVFDEAHNIDNVCIESLSTDITQDSLMRATRGAQNLEAKINEMKDSDQEKLQSEYEKLVEGLKGLDEGRQEDAFMANPTLPDDLLKEAVPGNIRRAEHFVAFLRRFIEYLKTRMKVRQVISETPPSFLAHLKEYTFIEKKPLRFCAERLTSLVRTLELTNIEDYRPLQEVATFATLVATYEKGFLLILEPYESDTAKTPNPVLHFTCLDAAIAIKPVFDRFSSVIITSGTISPLEMYPKMLNFSTVVQESYSMTLARRSFLPMIVTRGSDQASISTSFQVRNEPSVVRNYGNLLTEFARMTPDGMVVFFPSYLYMESIISMWQGMGILDEVWKHKLILVETPDAQETSLALETYRTACCNGRGAVLLCVARGKVSEGIDFDHQYGRTVLCIGVPFQYTESRILKARLEFLRETYRIRENDFLSFDAMRHAAQCLGRVLRGKDDYGVMVLADRRFMKKRHQLPKWINQALLDANTNLSTDMAVGAARAFLKQMAQPFSAKDQEGVSIWGMKDLKRHQEKMAEDLIVELRTQREDEERERKRREEEERRRLEEERDRVSDYEMDEDDEAEMMALDARIG</sequence>
<comment type="caution">
    <text evidence="23">The sequence shown here is derived from an EMBL/GenBank/DDBJ whole genome shotgun (WGS) entry which is preliminary data.</text>
</comment>
<reference evidence="23" key="1">
    <citation type="journal article" date="2023" name="Mol. Phylogenet. Evol.">
        <title>Genome-scale phylogeny and comparative genomics of the fungal order Sordariales.</title>
        <authorList>
            <person name="Hensen N."/>
            <person name="Bonometti L."/>
            <person name="Westerberg I."/>
            <person name="Brannstrom I.O."/>
            <person name="Guillou S."/>
            <person name="Cros-Aarteil S."/>
            <person name="Calhoun S."/>
            <person name="Haridas S."/>
            <person name="Kuo A."/>
            <person name="Mondo S."/>
            <person name="Pangilinan J."/>
            <person name="Riley R."/>
            <person name="LaButti K."/>
            <person name="Andreopoulos B."/>
            <person name="Lipzen A."/>
            <person name="Chen C."/>
            <person name="Yan M."/>
            <person name="Daum C."/>
            <person name="Ng V."/>
            <person name="Clum A."/>
            <person name="Steindorff A."/>
            <person name="Ohm R.A."/>
            <person name="Martin F."/>
            <person name="Silar P."/>
            <person name="Natvig D.O."/>
            <person name="Lalanne C."/>
            <person name="Gautier V."/>
            <person name="Ament-Velasquez S.L."/>
            <person name="Kruys A."/>
            <person name="Hutchinson M.I."/>
            <person name="Powell A.J."/>
            <person name="Barry K."/>
            <person name="Miller A.N."/>
            <person name="Grigoriev I.V."/>
            <person name="Debuchy R."/>
            <person name="Gladieux P."/>
            <person name="Hiltunen Thoren M."/>
            <person name="Johannesson H."/>
        </authorList>
    </citation>
    <scope>NUCLEOTIDE SEQUENCE</scope>
    <source>
        <strain evidence="23">CBS 560.94</strain>
    </source>
</reference>
<evidence type="ECO:0000256" key="15">
    <source>
        <dbReference type="ARBA" id="ARBA00023163"/>
    </source>
</evidence>
<evidence type="ECO:0000256" key="11">
    <source>
        <dbReference type="ARBA" id="ARBA00023004"/>
    </source>
</evidence>
<dbReference type="PRINTS" id="PR00852">
    <property type="entry name" value="XRODRMPGMNTD"/>
</dbReference>
<dbReference type="SMART" id="SM00491">
    <property type="entry name" value="HELICc2"/>
    <property type="match status" value="1"/>
</dbReference>
<dbReference type="Proteomes" id="UP001278500">
    <property type="component" value="Unassembled WGS sequence"/>
</dbReference>
<evidence type="ECO:0000256" key="1">
    <source>
        <dbReference type="ARBA" id="ARBA00001966"/>
    </source>
</evidence>
<dbReference type="FunFam" id="1.10.275.40:FF:000001">
    <property type="entry name" value="DNA repair helicase (Rad3)"/>
    <property type="match status" value="1"/>
</dbReference>
<evidence type="ECO:0000259" key="22">
    <source>
        <dbReference type="PROSITE" id="PS51193"/>
    </source>
</evidence>
<dbReference type="CDD" id="cd18788">
    <property type="entry name" value="SF2_C_XPD"/>
    <property type="match status" value="1"/>
</dbReference>
<dbReference type="GO" id="GO:0005524">
    <property type="term" value="F:ATP binding"/>
    <property type="evidence" value="ECO:0007669"/>
    <property type="project" value="UniProtKB-KW"/>
</dbReference>
<dbReference type="InterPro" id="IPR010614">
    <property type="entry name" value="RAD3-like_helicase_DEAD"/>
</dbReference>
<dbReference type="Gene3D" id="1.10.30.20">
    <property type="entry name" value="Bacterial XPD DNA helicase, FeS cluster domain"/>
    <property type="match status" value="1"/>
</dbReference>
<dbReference type="InterPro" id="IPR006554">
    <property type="entry name" value="Helicase-like_DEXD_c2"/>
</dbReference>
<evidence type="ECO:0000313" key="24">
    <source>
        <dbReference type="Proteomes" id="UP001278500"/>
    </source>
</evidence>
<keyword evidence="5" id="KW-0479">Metal-binding</keyword>
<accession>A0AAE0JFD2</accession>
<keyword evidence="4" id="KW-0004">4Fe-4S</keyword>
<dbReference type="PANTHER" id="PTHR11472">
    <property type="entry name" value="DNA REPAIR DEAD HELICASE RAD3/XP-D SUBFAMILY MEMBER"/>
    <property type="match status" value="1"/>
</dbReference>
<proteinExistence type="inferred from homology"/>
<evidence type="ECO:0000256" key="9">
    <source>
        <dbReference type="ARBA" id="ARBA00022806"/>
    </source>
</evidence>
<dbReference type="Pfam" id="PF06777">
    <property type="entry name" value="HBB"/>
    <property type="match status" value="1"/>
</dbReference>
<dbReference type="GO" id="GO:0000112">
    <property type="term" value="C:nucleotide-excision repair factor 3 complex"/>
    <property type="evidence" value="ECO:0007669"/>
    <property type="project" value="UniProtKB-ARBA"/>
</dbReference>
<comment type="similarity">
    <text evidence="3">Belongs to the helicase family. RAD3/XPD subfamily.</text>
</comment>
<dbReference type="RefSeq" id="XP_062681927.1">
    <property type="nucleotide sequence ID" value="XM_062821813.1"/>
</dbReference>
<dbReference type="InterPro" id="IPR045028">
    <property type="entry name" value="DinG/Rad3-like"/>
</dbReference>
<evidence type="ECO:0000256" key="4">
    <source>
        <dbReference type="ARBA" id="ARBA00022485"/>
    </source>
</evidence>
<evidence type="ECO:0000256" key="20">
    <source>
        <dbReference type="ARBA" id="ARBA00048954"/>
    </source>
</evidence>
<dbReference type="GO" id="GO:0045951">
    <property type="term" value="P:positive regulation of mitotic recombination"/>
    <property type="evidence" value="ECO:0007669"/>
    <property type="project" value="TreeGrafter"/>
</dbReference>
<keyword evidence="10" id="KW-0067">ATP-binding</keyword>
<dbReference type="FunFam" id="1.10.30.20:FF:000001">
    <property type="entry name" value="DNA repair helicase rad15"/>
    <property type="match status" value="1"/>
</dbReference>
<dbReference type="GO" id="GO:0043139">
    <property type="term" value="F:5'-3' DNA helicase activity"/>
    <property type="evidence" value="ECO:0007669"/>
    <property type="project" value="UniProtKB-EC"/>
</dbReference>
<keyword evidence="14" id="KW-0238">DNA-binding</keyword>
<keyword evidence="13" id="KW-0805">Transcription regulation</keyword>
<dbReference type="GO" id="GO:0046872">
    <property type="term" value="F:metal ion binding"/>
    <property type="evidence" value="ECO:0007669"/>
    <property type="project" value="UniProtKB-KW"/>
</dbReference>
<dbReference type="Gene3D" id="1.10.275.40">
    <property type="match status" value="1"/>
</dbReference>
<dbReference type="GO" id="GO:0006289">
    <property type="term" value="P:nucleotide-excision repair"/>
    <property type="evidence" value="ECO:0007669"/>
    <property type="project" value="InterPro"/>
</dbReference>
<dbReference type="EMBL" id="JAUEPP010000004">
    <property type="protein sequence ID" value="KAK3345314.1"/>
    <property type="molecule type" value="Genomic_DNA"/>
</dbReference>
<dbReference type="PROSITE" id="PS51193">
    <property type="entry name" value="HELICASE_ATP_BIND_2"/>
    <property type="match status" value="1"/>
</dbReference>
<dbReference type="GO" id="GO:0016818">
    <property type="term" value="F:hydrolase activity, acting on acid anhydrides, in phosphorus-containing anhydrides"/>
    <property type="evidence" value="ECO:0007669"/>
    <property type="project" value="InterPro"/>
</dbReference>